<dbReference type="OMA" id="GQEQECY"/>
<accession>Q2GQI8</accession>
<keyword evidence="3" id="KW-0862">Zinc</keyword>
<dbReference type="InterPro" id="IPR002893">
    <property type="entry name" value="Znf_MYND"/>
</dbReference>
<dbReference type="VEuPathDB" id="FungiDB:CHGG_09766"/>
<dbReference type="Gene3D" id="6.10.140.2220">
    <property type="match status" value="1"/>
</dbReference>
<organism evidence="6 7">
    <name type="scientific">Chaetomium globosum (strain ATCC 6205 / CBS 148.51 / DSM 1962 / NBRC 6347 / NRRL 1970)</name>
    <name type="common">Soil fungus</name>
    <dbReference type="NCBI Taxonomy" id="306901"/>
    <lineage>
        <taxon>Eukaryota</taxon>
        <taxon>Fungi</taxon>
        <taxon>Dikarya</taxon>
        <taxon>Ascomycota</taxon>
        <taxon>Pezizomycotina</taxon>
        <taxon>Sordariomycetes</taxon>
        <taxon>Sordariomycetidae</taxon>
        <taxon>Sordariales</taxon>
        <taxon>Chaetomiaceae</taxon>
        <taxon>Chaetomium</taxon>
    </lineage>
</organism>
<dbReference type="PROSITE" id="PS50865">
    <property type="entry name" value="ZF_MYND_2"/>
    <property type="match status" value="1"/>
</dbReference>
<keyword evidence="2 4" id="KW-0863">Zinc-finger</keyword>
<keyword evidence="7" id="KW-1185">Reference proteome</keyword>
<dbReference type="EMBL" id="CH408035">
    <property type="protein sequence ID" value="EAQ83362.1"/>
    <property type="molecule type" value="Genomic_DNA"/>
</dbReference>
<dbReference type="PROSITE" id="PS01360">
    <property type="entry name" value="ZF_MYND_1"/>
    <property type="match status" value="1"/>
</dbReference>
<dbReference type="STRING" id="306901.Q2GQI8"/>
<dbReference type="eggNOG" id="ENOG502RYG3">
    <property type="taxonomic scope" value="Eukaryota"/>
</dbReference>
<keyword evidence="1" id="KW-0479">Metal-binding</keyword>
<dbReference type="HOGENOM" id="CLU_026792_0_0_1"/>
<sequence length="589" mass="64304">MAHGTLGSIELALQIPTIQVPHVYHDVAYGTQAVSDDDDDDDDDDNNVLDVGPYGIRPRRCAVCAKQTLSPLVVCRSCMVVFYCGAAHQAIDRPYHKAACDTIKRSHVQLWREKQALRAHPGDMSLPVDVFNTVVGDFGQYCETRKYLRMKFAAAEALLKIDTVTAVEKALTHFTDMLRLDKSDSLGVGDIIPSLLLRLGSKQECYDFLMRSALEAHNDTYTHQNINAFERIKAFCAPGNVEEAHRAVHLCRAAWEESEGAIARVDSDTAQLTPVYGGHLTGTGTGDPRWQGHEALKKTANLPEHRATRAAFPSKFQPPLPTSHPANLFLSTPTALHQSSQTVRFVNRNDRETALVYTNGACVNNGQTNPRDGWAVVLGPADGGKGRNGRGVKNRDIWELLLEEVERWDAPKMEQATTVEAALAILSRQITPQIIIAWDEGITKHRKVCEAVIGCLRNGATVVLVGCFSNMVSRGQLSRLFARLGLPWERGLYERTTVSLARDAVHGRLAAWLPSTSSQKALFLRKVAPSAAWYTPSGCSGQAAMAFAKVGMGRLGYVGDVNGEEATDTVVLAMCGLITGLINPAIPGN</sequence>
<evidence type="ECO:0000256" key="1">
    <source>
        <dbReference type="ARBA" id="ARBA00022723"/>
    </source>
</evidence>
<dbReference type="OrthoDB" id="245563at2759"/>
<dbReference type="Pfam" id="PF01753">
    <property type="entry name" value="zf-MYND"/>
    <property type="match status" value="1"/>
</dbReference>
<protein>
    <recommendedName>
        <fullName evidence="5">MYND-type domain-containing protein</fullName>
    </recommendedName>
</protein>
<dbReference type="GO" id="GO:0008270">
    <property type="term" value="F:zinc ion binding"/>
    <property type="evidence" value="ECO:0007669"/>
    <property type="project" value="UniProtKB-KW"/>
</dbReference>
<dbReference type="SUPFAM" id="SSF144232">
    <property type="entry name" value="HIT/MYND zinc finger-like"/>
    <property type="match status" value="1"/>
</dbReference>
<feature type="domain" description="MYND-type" evidence="5">
    <location>
        <begin position="61"/>
        <end position="100"/>
    </location>
</feature>
<gene>
    <name evidence="6" type="ORF">CHGG_09766</name>
</gene>
<evidence type="ECO:0000313" key="6">
    <source>
        <dbReference type="EMBL" id="EAQ83362.1"/>
    </source>
</evidence>
<evidence type="ECO:0000256" key="2">
    <source>
        <dbReference type="ARBA" id="ARBA00022771"/>
    </source>
</evidence>
<evidence type="ECO:0000259" key="5">
    <source>
        <dbReference type="PROSITE" id="PS50865"/>
    </source>
</evidence>
<name>Q2GQI8_CHAGB</name>
<dbReference type="Proteomes" id="UP000001056">
    <property type="component" value="Unassembled WGS sequence"/>
</dbReference>
<reference evidence="7" key="1">
    <citation type="journal article" date="2015" name="Genome Announc.">
        <title>Draft genome sequence of the cellulolytic fungus Chaetomium globosum.</title>
        <authorList>
            <person name="Cuomo C.A."/>
            <person name="Untereiner W.A."/>
            <person name="Ma L.-J."/>
            <person name="Grabherr M."/>
            <person name="Birren B.W."/>
        </authorList>
    </citation>
    <scope>NUCLEOTIDE SEQUENCE [LARGE SCALE GENOMIC DNA]</scope>
    <source>
        <strain evidence="7">ATCC 6205 / CBS 148.51 / DSM 1962 / NBRC 6347 / NRRL 1970</strain>
    </source>
</reference>
<dbReference type="RefSeq" id="XP_001227693.1">
    <property type="nucleotide sequence ID" value="XM_001227692.1"/>
</dbReference>
<dbReference type="GeneID" id="4396587"/>
<evidence type="ECO:0000256" key="4">
    <source>
        <dbReference type="PROSITE-ProRule" id="PRU00134"/>
    </source>
</evidence>
<evidence type="ECO:0000313" key="7">
    <source>
        <dbReference type="Proteomes" id="UP000001056"/>
    </source>
</evidence>
<evidence type="ECO:0000256" key="3">
    <source>
        <dbReference type="ARBA" id="ARBA00022833"/>
    </source>
</evidence>
<dbReference type="InParanoid" id="Q2GQI8"/>
<proteinExistence type="predicted"/>
<dbReference type="AlphaFoldDB" id="Q2GQI8"/>